<feature type="transmembrane region" description="Helical" evidence="2">
    <location>
        <begin position="82"/>
        <end position="103"/>
    </location>
</feature>
<keyword evidence="2" id="KW-1133">Transmembrane helix</keyword>
<reference evidence="3" key="1">
    <citation type="submission" date="2024-05" db="EMBL/GenBank/DDBJ databases">
        <authorList>
            <person name="Yu L."/>
        </authorList>
    </citation>
    <scope>NUCLEOTIDE SEQUENCE</scope>
    <source>
        <strain evidence="3">G08B096</strain>
    </source>
</reference>
<gene>
    <name evidence="3" type="ORF">ABIQ69_06700</name>
</gene>
<feature type="compositionally biased region" description="Low complexity" evidence="1">
    <location>
        <begin position="28"/>
        <end position="40"/>
    </location>
</feature>
<evidence type="ECO:0000256" key="1">
    <source>
        <dbReference type="SAM" id="MobiDB-lite"/>
    </source>
</evidence>
<feature type="transmembrane region" description="Helical" evidence="2">
    <location>
        <begin position="150"/>
        <end position="169"/>
    </location>
</feature>
<evidence type="ECO:0000313" key="3">
    <source>
        <dbReference type="EMBL" id="XBX83592.1"/>
    </source>
</evidence>
<feature type="transmembrane region" description="Helical" evidence="2">
    <location>
        <begin position="123"/>
        <end position="143"/>
    </location>
</feature>
<protein>
    <submittedName>
        <fullName evidence="3">DNA polymerase III subunit gamma/tau</fullName>
    </submittedName>
</protein>
<keyword evidence="2" id="KW-0812">Transmembrane</keyword>
<accession>A0AAU7WDS1</accession>
<name>A0AAU7WDS1_9MICO</name>
<dbReference type="AlphaFoldDB" id="A0AAU7WDS1"/>
<organism evidence="3">
    <name type="scientific">Agromyces sp. G08B096</name>
    <dbReference type="NCBI Taxonomy" id="3156399"/>
    <lineage>
        <taxon>Bacteria</taxon>
        <taxon>Bacillati</taxon>
        <taxon>Actinomycetota</taxon>
        <taxon>Actinomycetes</taxon>
        <taxon>Micrococcales</taxon>
        <taxon>Microbacteriaceae</taxon>
        <taxon>Agromyces</taxon>
    </lineage>
</organism>
<dbReference type="EMBL" id="CP158374">
    <property type="protein sequence ID" value="XBX83592.1"/>
    <property type="molecule type" value="Genomic_DNA"/>
</dbReference>
<evidence type="ECO:0000256" key="2">
    <source>
        <dbReference type="SAM" id="Phobius"/>
    </source>
</evidence>
<feature type="compositionally biased region" description="Basic and acidic residues" evidence="1">
    <location>
        <begin position="1"/>
        <end position="13"/>
    </location>
</feature>
<dbReference type="RefSeq" id="WP_350349594.1">
    <property type="nucleotide sequence ID" value="NZ_CP158374.1"/>
</dbReference>
<feature type="region of interest" description="Disordered" evidence="1">
    <location>
        <begin position="1"/>
        <end position="74"/>
    </location>
</feature>
<proteinExistence type="predicted"/>
<sequence length="171" mass="17875">MTRDPDDDALRWEGDDDPTLAPGWKRVGAAADGSASRAGSTSDPGDADVADSAATGEGEEADRDTTGETAQRADASRQTGSVELVVLGVLGGVYLLYTIGWLLTAIRATPPGFSVLGDVMYELGLWFAVAAPLLWFGLVFLLVRRATLRLVWLAVGAVVLVPLAFVVGVTA</sequence>
<keyword evidence="2" id="KW-0472">Membrane</keyword>